<dbReference type="AlphaFoldDB" id="A0B692"/>
<keyword evidence="2" id="KW-0812">Transmembrane</keyword>
<dbReference type="EMBL" id="CP000477">
    <property type="protein sequence ID" value="ABK14216.1"/>
    <property type="molecule type" value="Genomic_DNA"/>
</dbReference>
<dbReference type="STRING" id="349307.Mthe_0424"/>
<dbReference type="Proteomes" id="UP000000674">
    <property type="component" value="Chromosome"/>
</dbReference>
<gene>
    <name evidence="3" type="ordered locus">Mthe_0424</name>
</gene>
<feature type="transmembrane region" description="Helical" evidence="2">
    <location>
        <begin position="436"/>
        <end position="459"/>
    </location>
</feature>
<keyword evidence="2" id="KW-1133">Transmembrane helix</keyword>
<dbReference type="RefSeq" id="WP_011695614.1">
    <property type="nucleotide sequence ID" value="NC_008553.1"/>
</dbReference>
<evidence type="ECO:0000256" key="1">
    <source>
        <dbReference type="SAM" id="MobiDB-lite"/>
    </source>
</evidence>
<organism evidence="3 4">
    <name type="scientific">Methanothrix thermoacetophila (strain DSM 6194 / JCM 14653 / NBRC 101360 / PT)</name>
    <name type="common">Methanosaeta thermophila</name>
    <dbReference type="NCBI Taxonomy" id="349307"/>
    <lineage>
        <taxon>Archaea</taxon>
        <taxon>Methanobacteriati</taxon>
        <taxon>Methanobacteriota</taxon>
        <taxon>Stenosarchaea group</taxon>
        <taxon>Methanomicrobia</taxon>
        <taxon>Methanotrichales</taxon>
        <taxon>Methanotrichaceae</taxon>
        <taxon>Methanothrix</taxon>
    </lineage>
</organism>
<evidence type="ECO:0000256" key="2">
    <source>
        <dbReference type="SAM" id="Phobius"/>
    </source>
</evidence>
<dbReference type="HOGENOM" id="CLU_564547_0_0_2"/>
<sequence>MRYRLLALLLLMLVISAYAEGPTVSPPPPTPSEGGGGGSSHRQTDMEKIIKALEQGKKQNPKRFEYLQTLLWKEYTPPGEYKLPAVLIYYKGNKTVCRSDPLEIQAYVTNENALEIRRPLYIYLEMAEPGEDFRQVNSQTQIVQVNEYYTSDGINYTYRKFPEITDLRDLKKTGNVSFRIRYTDSLYDMYSSNWSISSPQLFPVLVLDVINNPPLVNYTNVTYKPRYSDPIEYVAEISDPDGDTLNVTLHILEADNRTERMNVTQELVGGGTVRFKNSEYGFFGKDDAGKAFRYYYTVGDGINVTSTNITWGPEIRPTPKLLVESPRMVAEDENYYWWSGYNFSIDVKSQDENSFPLTVYLYTSTPSNPWKPRGSKTITVTPERQTVSFETSFDVSDCNQTFAYRFSYSEPDQNGRTSIDLRVDKPINPRIVRYTILSPVGIANVILTLVICIFAGVIVERVSNNGGRKKEIKGRQEEDR</sequence>
<reference evidence="3 4" key="1">
    <citation type="submission" date="2006-10" db="EMBL/GenBank/DDBJ databases">
        <title>Complete sequence of Methanosaeta thermophila PT.</title>
        <authorList>
            <consortium name="US DOE Joint Genome Institute"/>
            <person name="Copeland A."/>
            <person name="Lucas S."/>
            <person name="Lapidus A."/>
            <person name="Barry K."/>
            <person name="Detter J.C."/>
            <person name="Glavina del Rio T."/>
            <person name="Hammon N."/>
            <person name="Israni S."/>
            <person name="Pitluck S."/>
            <person name="Chain P."/>
            <person name="Malfatti S."/>
            <person name="Shin M."/>
            <person name="Vergez L."/>
            <person name="Schmutz J."/>
            <person name="Larimer F."/>
            <person name="Land M."/>
            <person name="Hauser L."/>
            <person name="Kyrpides N."/>
            <person name="Kim E."/>
            <person name="Smith K.S."/>
            <person name="Ingram-Smith C."/>
            <person name="Richardson P."/>
        </authorList>
    </citation>
    <scope>NUCLEOTIDE SEQUENCE [LARGE SCALE GENOMIC DNA]</scope>
    <source>
        <strain evidence="4">DSM 6194 / JCM 14653 / NBRC 101360 / PT</strain>
    </source>
</reference>
<protein>
    <submittedName>
        <fullName evidence="3">Uncharacterized protein</fullName>
    </submittedName>
</protein>
<dbReference type="GeneID" id="4462017"/>
<keyword evidence="2" id="KW-0472">Membrane</keyword>
<evidence type="ECO:0000313" key="3">
    <source>
        <dbReference type="EMBL" id="ABK14216.1"/>
    </source>
</evidence>
<dbReference type="OrthoDB" id="384572at2157"/>
<proteinExistence type="predicted"/>
<feature type="region of interest" description="Disordered" evidence="1">
    <location>
        <begin position="22"/>
        <end position="43"/>
    </location>
</feature>
<evidence type="ECO:0000313" key="4">
    <source>
        <dbReference type="Proteomes" id="UP000000674"/>
    </source>
</evidence>
<accession>A0B692</accession>
<name>A0B692_METTP</name>
<dbReference type="KEGG" id="mtp:Mthe_0424"/>
<keyword evidence="4" id="KW-1185">Reference proteome</keyword>